<reference evidence="2 3" key="1">
    <citation type="submission" date="2023-01" db="EMBL/GenBank/DDBJ databases">
        <title>Pseudomonas SA3-5T sp. nov., isolated from tidal flat sediment.</title>
        <authorList>
            <person name="Kim H.S."/>
            <person name="Kim J.-S."/>
            <person name="Suh M.K."/>
            <person name="Eom M.K."/>
            <person name="Lee J.-S."/>
        </authorList>
    </citation>
    <scope>NUCLEOTIDE SEQUENCE [LARGE SCALE GENOMIC DNA]</scope>
    <source>
        <strain evidence="2 3">SA3-5</strain>
    </source>
</reference>
<accession>A0ABT4XDF2</accession>
<evidence type="ECO:0000256" key="1">
    <source>
        <dbReference type="SAM" id="MobiDB-lite"/>
    </source>
</evidence>
<evidence type="ECO:0000313" key="3">
    <source>
        <dbReference type="Proteomes" id="UP001212042"/>
    </source>
</evidence>
<dbReference type="Proteomes" id="UP001212042">
    <property type="component" value="Unassembled WGS sequence"/>
</dbReference>
<dbReference type="EMBL" id="JAQJZJ010000003">
    <property type="protein sequence ID" value="MDA7086233.1"/>
    <property type="molecule type" value="Genomic_DNA"/>
</dbReference>
<gene>
    <name evidence="2" type="ORF">PH586_07550</name>
</gene>
<name>A0ABT4XDF2_9PSED</name>
<evidence type="ECO:0008006" key="4">
    <source>
        <dbReference type="Google" id="ProtNLM"/>
    </source>
</evidence>
<sequence length="635" mass="71744">MNKAISKERISFVGYEVVDTTLMDENNKEVFIRRREAVKLRLEGITGAEIRKFTGIPECEQTRLFKRYTTLNEKGVYLGEIGLIPYYRIEPYKRLKTPSIKHTESQGGLAGVLGYILDKHPRIKERFESEVLRKEPRFGQGGKFSKKGLCQVFYDICKSEGVADDEWPLNQTRGARKTIGKYIDAILHSDFTRAALVSGGRIALTHSKVGTGIFPLLEDFDVYDFIEIDSWHMDAFFVLNISGDKRVKTKDVISKIWLIAAVCRRSNAVLAIKFVFSSEIRSQDLYDLICEAYAGTWSPRTTFNVRNLKYSMSAGMPCYSVPELRHHTWGSVCLDNAMQHHATKIYELALHTLGFAINFGPLEQPARRPKVEGLFKRIAANAIHQIVSTTGSNPHDGRVESPEEAAVYYQVDVDDALEVMDVLTANYNGIPQGGVNKANSPLDVLRAYCADKDLFLPKSHEIYLNSIPLGCTSTQARVTGSIAKGIRPRVKLDQAIYSSPELANSSHLIGTRLLIRIDPHDYRTVEAYLPEGIYFGTLTVDAAWRNIKHSVTTRRLVNRAQSKNEFEIMEGESPILAWKRHLRLNANAKSNRELARLSKEAENNAEPEQTESPIETPDMSSSYTSERWKNLDILK</sequence>
<feature type="compositionally biased region" description="Basic and acidic residues" evidence="1">
    <location>
        <begin position="626"/>
        <end position="635"/>
    </location>
</feature>
<protein>
    <recommendedName>
        <fullName evidence="4">Integrase catalytic domain-containing protein</fullName>
    </recommendedName>
</protein>
<feature type="region of interest" description="Disordered" evidence="1">
    <location>
        <begin position="593"/>
        <end position="635"/>
    </location>
</feature>
<organism evidence="2 3">
    <name type="scientific">Pseudomonas aestuarii</name>
    <dbReference type="NCBI Taxonomy" id="3018340"/>
    <lineage>
        <taxon>Bacteria</taxon>
        <taxon>Pseudomonadati</taxon>
        <taxon>Pseudomonadota</taxon>
        <taxon>Gammaproteobacteria</taxon>
        <taxon>Pseudomonadales</taxon>
        <taxon>Pseudomonadaceae</taxon>
        <taxon>Pseudomonas</taxon>
    </lineage>
</organism>
<dbReference type="RefSeq" id="WP_271347148.1">
    <property type="nucleotide sequence ID" value="NZ_JAQJZJ010000003.1"/>
</dbReference>
<proteinExistence type="predicted"/>
<evidence type="ECO:0000313" key="2">
    <source>
        <dbReference type="EMBL" id="MDA7086233.1"/>
    </source>
</evidence>
<feature type="compositionally biased region" description="Polar residues" evidence="1">
    <location>
        <begin position="610"/>
        <end position="625"/>
    </location>
</feature>
<keyword evidence="3" id="KW-1185">Reference proteome</keyword>
<feature type="compositionally biased region" description="Basic and acidic residues" evidence="1">
    <location>
        <begin position="593"/>
        <end position="602"/>
    </location>
</feature>
<comment type="caution">
    <text evidence="2">The sequence shown here is derived from an EMBL/GenBank/DDBJ whole genome shotgun (WGS) entry which is preliminary data.</text>
</comment>